<organism evidence="1 2">
    <name type="scientific">Mycobacteroides abscessus</name>
    <dbReference type="NCBI Taxonomy" id="36809"/>
    <lineage>
        <taxon>Bacteria</taxon>
        <taxon>Bacillati</taxon>
        <taxon>Actinomycetota</taxon>
        <taxon>Actinomycetes</taxon>
        <taxon>Mycobacteriales</taxon>
        <taxon>Mycobacteriaceae</taxon>
        <taxon>Mycobacteroides</taxon>
    </lineage>
</organism>
<evidence type="ECO:0000313" key="1">
    <source>
        <dbReference type="EMBL" id="RIT35125.1"/>
    </source>
</evidence>
<reference evidence="1 2" key="1">
    <citation type="submission" date="2018-08" db="EMBL/GenBank/DDBJ databases">
        <title>Linezolid Resistance in Mycobacterium abscessus: MIC Distribution and Comprehensive Investigation of Resistance Mechanisms.</title>
        <authorList>
            <person name="Ye M."/>
            <person name="Xu L."/>
            <person name="Zou Y."/>
            <person name="Li B."/>
            <person name="Guo Q."/>
            <person name="Zhang Y."/>
            <person name="Zhan M."/>
            <person name="Xu B."/>
            <person name="Yu F."/>
            <person name="Zhang Z."/>
            <person name="Chu H."/>
        </authorList>
    </citation>
    <scope>NUCLEOTIDE SEQUENCE [LARGE SCALE GENOMIC DNA]</scope>
    <source>
        <strain evidence="1 2">G143</strain>
    </source>
</reference>
<protein>
    <submittedName>
        <fullName evidence="1">Uncharacterized protein</fullName>
    </submittedName>
</protein>
<proteinExistence type="predicted"/>
<evidence type="ECO:0000313" key="2">
    <source>
        <dbReference type="Proteomes" id="UP000284557"/>
    </source>
</evidence>
<gene>
    <name evidence="1" type="ORF">D2E76_19190</name>
</gene>
<dbReference type="EMBL" id="QXBN01000015">
    <property type="protein sequence ID" value="RIT35125.1"/>
    <property type="molecule type" value="Genomic_DNA"/>
</dbReference>
<dbReference type="AlphaFoldDB" id="A0ABD7HKN0"/>
<accession>A0ABD7HKN0</accession>
<comment type="caution">
    <text evidence="1">The sequence shown here is derived from an EMBL/GenBank/DDBJ whole genome shotgun (WGS) entry which is preliminary data.</text>
</comment>
<sequence>MTKNGQDFAEMAGLSKAELIDYLTRLFTRAKTTEETALAWARSIAKQNETNKLYTDERYQFRFV</sequence>
<dbReference type="Proteomes" id="UP000284557">
    <property type="component" value="Unassembled WGS sequence"/>
</dbReference>
<name>A0ABD7HKN0_9MYCO</name>